<dbReference type="SUPFAM" id="SSF55073">
    <property type="entry name" value="Nucleotide cyclase"/>
    <property type="match status" value="1"/>
</dbReference>
<evidence type="ECO:0000259" key="4">
    <source>
        <dbReference type="PROSITE" id="PS50887"/>
    </source>
</evidence>
<evidence type="ECO:0000313" key="6">
    <source>
        <dbReference type="Proteomes" id="UP001207654"/>
    </source>
</evidence>
<dbReference type="EC" id="2.7.7.65" evidence="1"/>
<dbReference type="InterPro" id="IPR029787">
    <property type="entry name" value="Nucleotide_cyclase"/>
</dbReference>
<dbReference type="Gene3D" id="2.60.200.20">
    <property type="match status" value="1"/>
</dbReference>
<organism evidence="5 6">
    <name type="scientific">Archangium lansingense</name>
    <dbReference type="NCBI Taxonomy" id="2995310"/>
    <lineage>
        <taxon>Bacteria</taxon>
        <taxon>Pseudomonadati</taxon>
        <taxon>Myxococcota</taxon>
        <taxon>Myxococcia</taxon>
        <taxon>Myxococcales</taxon>
        <taxon>Cystobacterineae</taxon>
        <taxon>Archangiaceae</taxon>
        <taxon>Archangium</taxon>
    </lineage>
</organism>
<dbReference type="PANTHER" id="PTHR45138">
    <property type="entry name" value="REGULATORY COMPONENTS OF SENSORY TRANSDUCTION SYSTEM"/>
    <property type="match status" value="1"/>
</dbReference>
<dbReference type="RefSeq" id="WP_267534338.1">
    <property type="nucleotide sequence ID" value="NZ_JAPNKA010000001.1"/>
</dbReference>
<evidence type="ECO:0000256" key="1">
    <source>
        <dbReference type="ARBA" id="ARBA00012528"/>
    </source>
</evidence>
<evidence type="ECO:0000259" key="3">
    <source>
        <dbReference type="PROSITE" id="PS50006"/>
    </source>
</evidence>
<feature type="domain" description="FHA" evidence="3">
    <location>
        <begin position="46"/>
        <end position="95"/>
    </location>
</feature>
<dbReference type="InterPro" id="IPR000160">
    <property type="entry name" value="GGDEF_dom"/>
</dbReference>
<dbReference type="SMART" id="SM00240">
    <property type="entry name" value="FHA"/>
    <property type="match status" value="1"/>
</dbReference>
<dbReference type="InterPro" id="IPR000253">
    <property type="entry name" value="FHA_dom"/>
</dbReference>
<keyword evidence="6" id="KW-1185">Reference proteome</keyword>
<protein>
    <recommendedName>
        <fullName evidence="1">diguanylate cyclase</fullName>
        <ecNumber evidence="1">2.7.7.65</ecNumber>
    </recommendedName>
</protein>
<dbReference type="SUPFAM" id="SSF49879">
    <property type="entry name" value="SMAD/FHA domain"/>
    <property type="match status" value="1"/>
</dbReference>
<dbReference type="InterPro" id="IPR050469">
    <property type="entry name" value="Diguanylate_Cyclase"/>
</dbReference>
<dbReference type="PROSITE" id="PS50887">
    <property type="entry name" value="GGDEF"/>
    <property type="match status" value="1"/>
</dbReference>
<comment type="catalytic activity">
    <reaction evidence="2">
        <text>2 GTP = 3',3'-c-di-GMP + 2 diphosphate</text>
        <dbReference type="Rhea" id="RHEA:24898"/>
        <dbReference type="ChEBI" id="CHEBI:33019"/>
        <dbReference type="ChEBI" id="CHEBI:37565"/>
        <dbReference type="ChEBI" id="CHEBI:58805"/>
        <dbReference type="EC" id="2.7.7.65"/>
    </reaction>
</comment>
<dbReference type="NCBIfam" id="TIGR00254">
    <property type="entry name" value="GGDEF"/>
    <property type="match status" value="1"/>
</dbReference>
<dbReference type="Pfam" id="PF00498">
    <property type="entry name" value="FHA"/>
    <property type="match status" value="1"/>
</dbReference>
<evidence type="ECO:0000313" key="5">
    <source>
        <dbReference type="EMBL" id="MCY1075403.1"/>
    </source>
</evidence>
<dbReference type="CDD" id="cd00060">
    <property type="entry name" value="FHA"/>
    <property type="match status" value="1"/>
</dbReference>
<gene>
    <name evidence="5" type="ORF">OV287_13010</name>
</gene>
<reference evidence="5 6" key="1">
    <citation type="submission" date="2022-11" db="EMBL/GenBank/DDBJ databases">
        <title>Minimal conservation of predation-associated metabolite biosynthetic gene clusters underscores biosynthetic potential of Myxococcota including descriptions for ten novel species: Archangium lansinium sp. nov., Myxococcus landrumus sp. nov., Nannocystis bai.</title>
        <authorList>
            <person name="Ahearne A."/>
            <person name="Stevens C."/>
            <person name="Phillips K."/>
        </authorList>
    </citation>
    <scope>NUCLEOTIDE SEQUENCE [LARGE SCALE GENOMIC DNA]</scope>
    <source>
        <strain evidence="5 6">MIWBW</strain>
    </source>
</reference>
<proteinExistence type="predicted"/>
<dbReference type="EMBL" id="JAPNKA010000001">
    <property type="protein sequence ID" value="MCY1075403.1"/>
    <property type="molecule type" value="Genomic_DNA"/>
</dbReference>
<dbReference type="CDD" id="cd01949">
    <property type="entry name" value="GGDEF"/>
    <property type="match status" value="1"/>
</dbReference>
<accession>A0ABT4A192</accession>
<sequence length="294" mass="33707">MAGDETRVTKISSIKELATPVDEECCIVQIHGPELGKKYALQETEFTIGREEGNHIVVDLDNVSRRHAMIIRKQGRMFVKDLASTNGTYLNDQEVTQETPLRSGDLIKVGGSIFKFLTGDNVELQYHETIYTLTIQDGLTGVNNKRYFLEYLEREMGRCHRYGRPLTLMMFDIDFFKKINDVHGHLAGDHVLRELSQTIKRMVRKEQCFARYGGEEFALVVPEDGLEKARIFAEKIRQTIEKKQFVFENQDIPVTLSLGVADMTPDMVEPLQFIKVADANLYKAKKTGRNRVVW</sequence>
<dbReference type="Gene3D" id="3.30.70.270">
    <property type="match status" value="1"/>
</dbReference>
<dbReference type="Pfam" id="PF00990">
    <property type="entry name" value="GGDEF"/>
    <property type="match status" value="1"/>
</dbReference>
<feature type="domain" description="GGDEF" evidence="4">
    <location>
        <begin position="164"/>
        <end position="294"/>
    </location>
</feature>
<name>A0ABT4A192_9BACT</name>
<dbReference type="InterPro" id="IPR008984">
    <property type="entry name" value="SMAD_FHA_dom_sf"/>
</dbReference>
<dbReference type="Proteomes" id="UP001207654">
    <property type="component" value="Unassembled WGS sequence"/>
</dbReference>
<dbReference type="SMART" id="SM00267">
    <property type="entry name" value="GGDEF"/>
    <property type="match status" value="1"/>
</dbReference>
<evidence type="ECO:0000256" key="2">
    <source>
        <dbReference type="ARBA" id="ARBA00034247"/>
    </source>
</evidence>
<dbReference type="InterPro" id="IPR043128">
    <property type="entry name" value="Rev_trsase/Diguanyl_cyclase"/>
</dbReference>
<comment type="caution">
    <text evidence="5">The sequence shown here is derived from an EMBL/GenBank/DDBJ whole genome shotgun (WGS) entry which is preliminary data.</text>
</comment>
<dbReference type="PANTHER" id="PTHR45138:SF9">
    <property type="entry name" value="DIGUANYLATE CYCLASE DGCM-RELATED"/>
    <property type="match status" value="1"/>
</dbReference>
<dbReference type="PROSITE" id="PS50006">
    <property type="entry name" value="FHA_DOMAIN"/>
    <property type="match status" value="1"/>
</dbReference>